<gene>
    <name evidence="3" type="ORF">Maes01_00958</name>
</gene>
<dbReference type="Proteomes" id="UP001408594">
    <property type="component" value="Unassembled WGS sequence"/>
</dbReference>
<evidence type="ECO:0000256" key="2">
    <source>
        <dbReference type="SAM" id="Phobius"/>
    </source>
</evidence>
<keyword evidence="4" id="KW-1185">Reference proteome</keyword>
<sequence>MRPSVVFNPSFLRIPALLRLPAVFLLSVLFSVGICGQDLYRELPAGAVKIELRNQAYYYEGGYFYRQEGDSFRQIEPPLGATVTSVPPDSTGFYIGDDHYFLAGNGTFFLFDERGSDFTVVTPPANWRNYHRDAQAPQIPIYPQAIPPYPIAPRDQFDTPYQDYRVPREVLCRRAAANIIATSNASDNIRDNARDDRRRRGRERRGDERKYRQAYQDCMRRARNP</sequence>
<dbReference type="Pfam" id="PF20125">
    <property type="entry name" value="DUF6515"/>
    <property type="match status" value="1"/>
</dbReference>
<dbReference type="EMBL" id="BAABRT010000005">
    <property type="protein sequence ID" value="GAA5524401.1"/>
    <property type="molecule type" value="Genomic_DNA"/>
</dbReference>
<keyword evidence="2" id="KW-0812">Transmembrane</keyword>
<feature type="compositionally biased region" description="Basic and acidic residues" evidence="1">
    <location>
        <begin position="188"/>
        <end position="211"/>
    </location>
</feature>
<protein>
    <submittedName>
        <fullName evidence="3">Uncharacterized protein</fullName>
    </submittedName>
</protein>
<comment type="caution">
    <text evidence="3">The sequence shown here is derived from an EMBL/GenBank/DDBJ whole genome shotgun (WGS) entry which is preliminary data.</text>
</comment>
<evidence type="ECO:0000313" key="4">
    <source>
        <dbReference type="Proteomes" id="UP001408594"/>
    </source>
</evidence>
<organism evidence="3 4">
    <name type="scientific">Microbulbifer aestuariivivens</name>
    <dbReference type="NCBI Taxonomy" id="1908308"/>
    <lineage>
        <taxon>Bacteria</taxon>
        <taxon>Pseudomonadati</taxon>
        <taxon>Pseudomonadota</taxon>
        <taxon>Gammaproteobacteria</taxon>
        <taxon>Cellvibrionales</taxon>
        <taxon>Microbulbiferaceae</taxon>
        <taxon>Microbulbifer</taxon>
    </lineage>
</organism>
<keyword evidence="2" id="KW-1133">Transmembrane helix</keyword>
<dbReference type="InterPro" id="IPR045398">
    <property type="entry name" value="DUF6515"/>
</dbReference>
<reference evidence="3 4" key="1">
    <citation type="submission" date="2024-02" db="EMBL/GenBank/DDBJ databases">
        <title>Microbulbifer aestuariivivens NBRC 112533.</title>
        <authorList>
            <person name="Ichikawa N."/>
            <person name="Katano-Makiyama Y."/>
            <person name="Hidaka K."/>
        </authorList>
    </citation>
    <scope>NUCLEOTIDE SEQUENCE [LARGE SCALE GENOMIC DNA]</scope>
    <source>
        <strain evidence="3 4">NBRC 112533</strain>
    </source>
</reference>
<feature type="region of interest" description="Disordered" evidence="1">
    <location>
        <begin position="188"/>
        <end position="225"/>
    </location>
</feature>
<feature type="transmembrane region" description="Helical" evidence="2">
    <location>
        <begin position="20"/>
        <end position="40"/>
    </location>
</feature>
<proteinExistence type="predicted"/>
<name>A0ABP9WMG9_9GAMM</name>
<evidence type="ECO:0000313" key="3">
    <source>
        <dbReference type="EMBL" id="GAA5524401.1"/>
    </source>
</evidence>
<keyword evidence="2" id="KW-0472">Membrane</keyword>
<accession>A0ABP9WMG9</accession>
<evidence type="ECO:0000256" key="1">
    <source>
        <dbReference type="SAM" id="MobiDB-lite"/>
    </source>
</evidence>